<sequence>MTPFASDVVTSGTMRRFSFLNLTYCLTFVNCGNITVENLHFGGCSTAIHFLFGANIVRSDFLVQNNYFRDHQVPPDAYNPQSGFWSRTIDFSSMAVATVYNATIQHNAANRIDAFFDTVNVGLVNLVLQANTLHHCGGNCVIVRGENSLVDGNVFSYDQPQRMFLHGTTDIMLGPVHGSTVISNNVFVRRGEYEGSPDGCGIDFEVASVGVQVLNNLFYQPFASGVMIFGHGTTAQNFTLGGNAFVQAGCEAVRGDRAGVVFVCPGGAQPSGQLRDNVFQTCTNGVPAILEGQPNCSSKVLRTNNTVTAQFPLAATPHLEVFAPPMTSTDPTVLMLTNATSSDPLAAIRYTMDGSVPSSSSPLFPNSGLELPWPAEVLTINLRAFSDNRLPSVVGSAILERWAYRP</sequence>
<feature type="domain" description="GH29D-like beta-sandwich" evidence="2">
    <location>
        <begin position="340"/>
        <end position="365"/>
    </location>
</feature>
<protein>
    <recommendedName>
        <fullName evidence="5">Right handed beta helix domain-containing protein</fullName>
    </recommendedName>
</protein>
<evidence type="ECO:0000313" key="4">
    <source>
        <dbReference type="Proteomes" id="UP000001357"/>
    </source>
</evidence>
<organism evidence="3 4">
    <name type="scientific">Monosiga brevicollis</name>
    <name type="common">Choanoflagellate</name>
    <dbReference type="NCBI Taxonomy" id="81824"/>
    <lineage>
        <taxon>Eukaryota</taxon>
        <taxon>Choanoflagellata</taxon>
        <taxon>Craspedida</taxon>
        <taxon>Salpingoecidae</taxon>
        <taxon>Monosiga</taxon>
    </lineage>
</organism>
<evidence type="ECO:0000259" key="1">
    <source>
        <dbReference type="Pfam" id="PF13229"/>
    </source>
</evidence>
<dbReference type="AlphaFoldDB" id="A9V7C6"/>
<proteinExistence type="predicted"/>
<evidence type="ECO:0000259" key="2">
    <source>
        <dbReference type="Pfam" id="PF13290"/>
    </source>
</evidence>
<reference evidence="3 4" key="1">
    <citation type="journal article" date="2008" name="Nature">
        <title>The genome of the choanoflagellate Monosiga brevicollis and the origin of metazoans.</title>
        <authorList>
            <consortium name="JGI Sequencing"/>
            <person name="King N."/>
            <person name="Westbrook M.J."/>
            <person name="Young S.L."/>
            <person name="Kuo A."/>
            <person name="Abedin M."/>
            <person name="Chapman J."/>
            <person name="Fairclough S."/>
            <person name="Hellsten U."/>
            <person name="Isogai Y."/>
            <person name="Letunic I."/>
            <person name="Marr M."/>
            <person name="Pincus D."/>
            <person name="Putnam N."/>
            <person name="Rokas A."/>
            <person name="Wright K.J."/>
            <person name="Zuzow R."/>
            <person name="Dirks W."/>
            <person name="Good M."/>
            <person name="Goodstein D."/>
            <person name="Lemons D."/>
            <person name="Li W."/>
            <person name="Lyons J.B."/>
            <person name="Morris A."/>
            <person name="Nichols S."/>
            <person name="Richter D.J."/>
            <person name="Salamov A."/>
            <person name="Bork P."/>
            <person name="Lim W.A."/>
            <person name="Manning G."/>
            <person name="Miller W.T."/>
            <person name="McGinnis W."/>
            <person name="Shapiro H."/>
            <person name="Tjian R."/>
            <person name="Grigoriev I.V."/>
            <person name="Rokhsar D."/>
        </authorList>
    </citation>
    <scope>NUCLEOTIDE SEQUENCE [LARGE SCALE GENOMIC DNA]</scope>
    <source>
        <strain evidence="4">MX1 / ATCC 50154</strain>
    </source>
</reference>
<evidence type="ECO:0000313" key="3">
    <source>
        <dbReference type="EMBL" id="EDQ86562.1"/>
    </source>
</evidence>
<dbReference type="InterPro" id="IPR011050">
    <property type="entry name" value="Pectin_lyase_fold/virulence"/>
</dbReference>
<gene>
    <name evidence="3" type="ORF">MONBRDRAFT_28151</name>
</gene>
<dbReference type="InParanoid" id="A9V7C6"/>
<evidence type="ECO:0008006" key="5">
    <source>
        <dbReference type="Google" id="ProtNLM"/>
    </source>
</evidence>
<dbReference type="SMART" id="SM00710">
    <property type="entry name" value="PbH1"/>
    <property type="match status" value="4"/>
</dbReference>
<dbReference type="KEGG" id="mbr:MONBRDRAFT_28151"/>
<dbReference type="Proteomes" id="UP000001357">
    <property type="component" value="Unassembled WGS sequence"/>
</dbReference>
<feature type="domain" description="Right handed beta helix" evidence="1">
    <location>
        <begin position="96"/>
        <end position="243"/>
    </location>
</feature>
<dbReference type="RefSeq" id="XP_001748675.1">
    <property type="nucleotide sequence ID" value="XM_001748623.1"/>
</dbReference>
<dbReference type="InterPro" id="IPR006626">
    <property type="entry name" value="PbH1"/>
</dbReference>
<dbReference type="SUPFAM" id="SSF51126">
    <property type="entry name" value="Pectin lyase-like"/>
    <property type="match status" value="1"/>
</dbReference>
<dbReference type="Gene3D" id="2.160.20.10">
    <property type="entry name" value="Single-stranded right-handed beta-helix, Pectin lyase-like"/>
    <property type="match status" value="1"/>
</dbReference>
<dbReference type="InterPro" id="IPR012334">
    <property type="entry name" value="Pectin_lyas_fold"/>
</dbReference>
<name>A9V7C6_MONBE</name>
<dbReference type="GeneID" id="5893899"/>
<dbReference type="InterPro" id="IPR039448">
    <property type="entry name" value="Beta_helix"/>
</dbReference>
<accession>A9V7C6</accession>
<dbReference type="Pfam" id="PF13290">
    <property type="entry name" value="CHB_HEX_C_1"/>
    <property type="match status" value="1"/>
</dbReference>
<keyword evidence="4" id="KW-1185">Reference proteome</keyword>
<dbReference type="Pfam" id="PF13229">
    <property type="entry name" value="Beta_helix"/>
    <property type="match status" value="1"/>
</dbReference>
<dbReference type="EMBL" id="CH991565">
    <property type="protein sequence ID" value="EDQ86562.1"/>
    <property type="molecule type" value="Genomic_DNA"/>
</dbReference>
<dbReference type="InterPro" id="IPR059177">
    <property type="entry name" value="GH29D-like_dom"/>
</dbReference>